<comment type="caution">
    <text evidence="1">The sequence shown here is derived from an EMBL/GenBank/DDBJ whole genome shotgun (WGS) entry which is preliminary data.</text>
</comment>
<evidence type="ECO:0000313" key="1">
    <source>
        <dbReference type="EMBL" id="OGK40286.1"/>
    </source>
</evidence>
<dbReference type="AlphaFoldDB" id="A0A1F7IAA3"/>
<dbReference type="STRING" id="1802055.A3A74_07315"/>
<protein>
    <submittedName>
        <fullName evidence="1">Uncharacterized protein</fullName>
    </submittedName>
</protein>
<reference evidence="1 2" key="1">
    <citation type="journal article" date="2016" name="Nat. Commun.">
        <title>Thousands of microbial genomes shed light on interconnected biogeochemical processes in an aquifer system.</title>
        <authorList>
            <person name="Anantharaman K."/>
            <person name="Brown C.T."/>
            <person name="Hug L.A."/>
            <person name="Sharon I."/>
            <person name="Castelle C.J."/>
            <person name="Probst A.J."/>
            <person name="Thomas B.C."/>
            <person name="Singh A."/>
            <person name="Wilkins M.J."/>
            <person name="Karaoz U."/>
            <person name="Brodie E.L."/>
            <person name="Williams K.H."/>
            <person name="Hubbard S.S."/>
            <person name="Banfield J.F."/>
        </authorList>
    </citation>
    <scope>NUCLEOTIDE SEQUENCE [LARGE SCALE GENOMIC DNA]</scope>
</reference>
<name>A0A1F7IAA3_9BACT</name>
<dbReference type="Proteomes" id="UP000179270">
    <property type="component" value="Unassembled WGS sequence"/>
</dbReference>
<organism evidence="1 2">
    <name type="scientific">Candidatus Roizmanbacteria bacterium RIFCSPLOWO2_01_FULL_35_13</name>
    <dbReference type="NCBI Taxonomy" id="1802055"/>
    <lineage>
        <taxon>Bacteria</taxon>
        <taxon>Candidatus Roizmaniibacteriota</taxon>
    </lineage>
</organism>
<accession>A0A1F7IAA3</accession>
<gene>
    <name evidence="1" type="ORF">A3A74_07315</name>
</gene>
<proteinExistence type="predicted"/>
<evidence type="ECO:0000313" key="2">
    <source>
        <dbReference type="Proteomes" id="UP000179270"/>
    </source>
</evidence>
<dbReference type="EMBL" id="MGAF01000034">
    <property type="protein sequence ID" value="OGK40286.1"/>
    <property type="molecule type" value="Genomic_DNA"/>
</dbReference>
<sequence length="64" mass="7222">MISSGAAPTRRASETVGSNNLEEIGIKRKNAKILKNFYKFQMAYPVDSTRLLELSEYAIKNSNR</sequence>